<comment type="caution">
    <text evidence="1">Lacks conserved residue(s) required for the propagation of feature annotation.</text>
</comment>
<keyword evidence="3" id="KW-0472">Membrane</keyword>
<feature type="region of interest" description="Disordered" evidence="2">
    <location>
        <begin position="141"/>
        <end position="232"/>
    </location>
</feature>
<proteinExistence type="predicted"/>
<dbReference type="InterPro" id="IPR000742">
    <property type="entry name" value="EGF"/>
</dbReference>
<protein>
    <submittedName>
        <fullName evidence="5">Low-density lipoprotein receptor-related protein 2</fullName>
    </submittedName>
</protein>
<reference evidence="5" key="1">
    <citation type="submission" date="2020-07" db="EMBL/GenBank/DDBJ databases">
        <title>The High-quality genome of the commercially important snow crab, Chionoecetes opilio.</title>
        <authorList>
            <person name="Jeong J.-H."/>
            <person name="Ryu S."/>
        </authorList>
    </citation>
    <scope>NUCLEOTIDE SEQUENCE</scope>
    <source>
        <strain evidence="5">MADBK_172401_WGS</strain>
        <tissue evidence="5">Digestive gland</tissue>
    </source>
</reference>
<gene>
    <name evidence="5" type="primary">LRP2_0</name>
    <name evidence="5" type="ORF">GWK47_029127</name>
</gene>
<feature type="transmembrane region" description="Helical" evidence="3">
    <location>
        <begin position="46"/>
        <end position="72"/>
    </location>
</feature>
<keyword evidence="5" id="KW-0449">Lipoprotein</keyword>
<dbReference type="PROSITE" id="PS50026">
    <property type="entry name" value="EGF_3"/>
    <property type="match status" value="1"/>
</dbReference>
<feature type="domain" description="EGF-like" evidence="4">
    <location>
        <begin position="1"/>
        <end position="33"/>
    </location>
</feature>
<dbReference type="PROSITE" id="PS00022">
    <property type="entry name" value="EGF_1"/>
    <property type="match status" value="1"/>
</dbReference>
<evidence type="ECO:0000256" key="1">
    <source>
        <dbReference type="PROSITE-ProRule" id="PRU00076"/>
    </source>
</evidence>
<name>A0A8J5D380_CHIOP</name>
<accession>A0A8J5D380</accession>
<keyword evidence="5" id="KW-0675">Receptor</keyword>
<keyword evidence="6" id="KW-1185">Reference proteome</keyword>
<keyword evidence="3" id="KW-1133">Transmembrane helix</keyword>
<feature type="disulfide bond" evidence="1">
    <location>
        <begin position="23"/>
        <end position="32"/>
    </location>
</feature>
<dbReference type="AlphaFoldDB" id="A0A8J5D380"/>
<sequence>MGCGCLHGGICVLDNSSTLQCECQEGYSGELCENYVARSYIRQESWSAATVVVPIILIVLVLAVLAALYVFFNRRHITLKGRGLPGSSVVFRQGTNVEIGPPSFMAPAEGSNGVPIEGDVNLGEMENRNHNFSNPMYDAMGSMEGAAPDQTNSKGLYEVPLDTSKSKNFNSETQESSNGTTQAPALAVLSPSAMMQKASPNIQIRKKELSPSNNDTGKDTQKLVVEDDNSEC</sequence>
<dbReference type="EMBL" id="JACEEZ010000597">
    <property type="protein sequence ID" value="KAG0730036.1"/>
    <property type="molecule type" value="Genomic_DNA"/>
</dbReference>
<evidence type="ECO:0000256" key="3">
    <source>
        <dbReference type="SAM" id="Phobius"/>
    </source>
</evidence>
<feature type="compositionally biased region" description="Basic and acidic residues" evidence="2">
    <location>
        <begin position="216"/>
        <end position="225"/>
    </location>
</feature>
<evidence type="ECO:0000256" key="2">
    <source>
        <dbReference type="SAM" id="MobiDB-lite"/>
    </source>
</evidence>
<keyword evidence="1" id="KW-0245">EGF-like domain</keyword>
<keyword evidence="1" id="KW-1015">Disulfide bond</keyword>
<dbReference type="Pfam" id="PF00008">
    <property type="entry name" value="EGF"/>
    <property type="match status" value="1"/>
</dbReference>
<evidence type="ECO:0000313" key="5">
    <source>
        <dbReference type="EMBL" id="KAG0730036.1"/>
    </source>
</evidence>
<dbReference type="OrthoDB" id="6670441at2759"/>
<comment type="caution">
    <text evidence="5">The sequence shown here is derived from an EMBL/GenBank/DDBJ whole genome shotgun (WGS) entry which is preliminary data.</text>
</comment>
<evidence type="ECO:0000259" key="4">
    <source>
        <dbReference type="PROSITE" id="PS50026"/>
    </source>
</evidence>
<evidence type="ECO:0000313" key="6">
    <source>
        <dbReference type="Proteomes" id="UP000770661"/>
    </source>
</evidence>
<dbReference type="Proteomes" id="UP000770661">
    <property type="component" value="Unassembled WGS sequence"/>
</dbReference>
<keyword evidence="3" id="KW-0812">Transmembrane</keyword>
<dbReference type="Gene3D" id="2.10.25.10">
    <property type="entry name" value="Laminin"/>
    <property type="match status" value="1"/>
</dbReference>
<feature type="compositionally biased region" description="Polar residues" evidence="2">
    <location>
        <begin position="166"/>
        <end position="183"/>
    </location>
</feature>
<dbReference type="PROSITE" id="PS01186">
    <property type="entry name" value="EGF_2"/>
    <property type="match status" value="1"/>
</dbReference>
<organism evidence="5 6">
    <name type="scientific">Chionoecetes opilio</name>
    <name type="common">Atlantic snow crab</name>
    <name type="synonym">Cancer opilio</name>
    <dbReference type="NCBI Taxonomy" id="41210"/>
    <lineage>
        <taxon>Eukaryota</taxon>
        <taxon>Metazoa</taxon>
        <taxon>Ecdysozoa</taxon>
        <taxon>Arthropoda</taxon>
        <taxon>Crustacea</taxon>
        <taxon>Multicrustacea</taxon>
        <taxon>Malacostraca</taxon>
        <taxon>Eumalacostraca</taxon>
        <taxon>Eucarida</taxon>
        <taxon>Decapoda</taxon>
        <taxon>Pleocyemata</taxon>
        <taxon>Brachyura</taxon>
        <taxon>Eubrachyura</taxon>
        <taxon>Majoidea</taxon>
        <taxon>Majidae</taxon>
        <taxon>Chionoecetes</taxon>
    </lineage>
</organism>
<dbReference type="SUPFAM" id="SSF57196">
    <property type="entry name" value="EGF/Laminin"/>
    <property type="match status" value="1"/>
</dbReference>